<dbReference type="AlphaFoldDB" id="A0A1S4EEM1"/>
<comment type="subcellular location">
    <subcellularLocation>
        <location evidence="1">Cell membrane</location>
        <topology evidence="1">Multi-pass membrane protein</topology>
    </subcellularLocation>
</comment>
<feature type="transmembrane region" description="Helical" evidence="10">
    <location>
        <begin position="13"/>
        <end position="36"/>
    </location>
</feature>
<dbReference type="PANTHER" id="PTHR24247">
    <property type="entry name" value="5-HYDROXYTRYPTAMINE RECEPTOR"/>
    <property type="match status" value="1"/>
</dbReference>
<protein>
    <submittedName>
        <fullName evidence="13">5-hydroxytryptamine receptor 2C-like</fullName>
    </submittedName>
</protein>
<dbReference type="InterPro" id="IPR000276">
    <property type="entry name" value="GPCR_Rhodpsn"/>
</dbReference>
<dbReference type="InterPro" id="IPR017452">
    <property type="entry name" value="GPCR_Rhodpsn_7TM"/>
</dbReference>
<dbReference type="GO" id="GO:0030425">
    <property type="term" value="C:dendrite"/>
    <property type="evidence" value="ECO:0007669"/>
    <property type="project" value="TreeGrafter"/>
</dbReference>
<dbReference type="KEGG" id="dci:103512036"/>
<evidence type="ECO:0000313" key="13">
    <source>
        <dbReference type="RefSeq" id="XP_017300716.2"/>
    </source>
</evidence>
<evidence type="ECO:0000256" key="1">
    <source>
        <dbReference type="ARBA" id="ARBA00004651"/>
    </source>
</evidence>
<evidence type="ECO:0000313" key="12">
    <source>
        <dbReference type="Proteomes" id="UP000079169"/>
    </source>
</evidence>
<gene>
    <name evidence="13" type="primary">LOC103512036</name>
</gene>
<name>A0A1S4EEM1_DIACI</name>
<proteinExistence type="inferred from homology"/>
<dbReference type="SUPFAM" id="SSF81321">
    <property type="entry name" value="Family A G protein-coupled receptor-like"/>
    <property type="match status" value="2"/>
</dbReference>
<dbReference type="PRINTS" id="PR00237">
    <property type="entry name" value="GPCRRHODOPSN"/>
</dbReference>
<accession>A0A1S4EEM1</accession>
<evidence type="ECO:0000256" key="6">
    <source>
        <dbReference type="ARBA" id="ARBA00023040"/>
    </source>
</evidence>
<dbReference type="GO" id="GO:0007268">
    <property type="term" value="P:chemical synaptic transmission"/>
    <property type="evidence" value="ECO:0007669"/>
    <property type="project" value="TreeGrafter"/>
</dbReference>
<dbReference type="GO" id="GO:0007210">
    <property type="term" value="P:serotonin receptor signaling pathway"/>
    <property type="evidence" value="ECO:0007669"/>
    <property type="project" value="TreeGrafter"/>
</dbReference>
<dbReference type="Pfam" id="PF00001">
    <property type="entry name" value="7tm_1"/>
    <property type="match status" value="1"/>
</dbReference>
<dbReference type="Gene3D" id="1.20.1070.10">
    <property type="entry name" value="Rhodopsin 7-helix transmembrane proteins"/>
    <property type="match status" value="2"/>
</dbReference>
<dbReference type="GO" id="GO:0005886">
    <property type="term" value="C:plasma membrane"/>
    <property type="evidence" value="ECO:0007669"/>
    <property type="project" value="UniProtKB-SubCell"/>
</dbReference>
<dbReference type="GO" id="GO:0051378">
    <property type="term" value="F:serotonin binding"/>
    <property type="evidence" value="ECO:0007669"/>
    <property type="project" value="TreeGrafter"/>
</dbReference>
<reference evidence="13" key="1">
    <citation type="submission" date="2025-08" db="UniProtKB">
        <authorList>
            <consortium name="RefSeq"/>
        </authorList>
    </citation>
    <scope>IDENTIFICATION</scope>
</reference>
<comment type="similarity">
    <text evidence="2">Belongs to the G-protein coupled receptor 1 family.</text>
</comment>
<dbReference type="GO" id="GO:0004993">
    <property type="term" value="F:G protein-coupled serotonin receptor activity"/>
    <property type="evidence" value="ECO:0007669"/>
    <property type="project" value="TreeGrafter"/>
</dbReference>
<evidence type="ECO:0000256" key="10">
    <source>
        <dbReference type="SAM" id="Phobius"/>
    </source>
</evidence>
<evidence type="ECO:0000259" key="11">
    <source>
        <dbReference type="PROSITE" id="PS50262"/>
    </source>
</evidence>
<dbReference type="FunFam" id="1.20.1070.10:FF:000367">
    <property type="entry name" value="Serotonin receptor 5-HT2 subtype"/>
    <property type="match status" value="1"/>
</dbReference>
<dbReference type="RefSeq" id="XP_017300716.2">
    <property type="nucleotide sequence ID" value="XM_017445227.2"/>
</dbReference>
<dbReference type="PANTHER" id="PTHR24247:SF228">
    <property type="entry name" value="5-HYDROXYTRYPTAMINE (SEROTONIN) RECEPTOR 2A, ISOFORM B"/>
    <property type="match status" value="1"/>
</dbReference>
<dbReference type="STRING" id="121845.A0A1S4EEM1"/>
<keyword evidence="9" id="KW-0807">Transducer</keyword>
<dbReference type="PaxDb" id="121845-A0A1S4EEM1"/>
<dbReference type="PROSITE" id="PS50262">
    <property type="entry name" value="G_PROTEIN_RECEP_F1_2"/>
    <property type="match status" value="1"/>
</dbReference>
<feature type="domain" description="G-protein coupled receptors family 1 profile" evidence="11">
    <location>
        <begin position="1"/>
        <end position="193"/>
    </location>
</feature>
<keyword evidence="12" id="KW-1185">Reference proteome</keyword>
<evidence type="ECO:0000256" key="4">
    <source>
        <dbReference type="ARBA" id="ARBA00022692"/>
    </source>
</evidence>
<evidence type="ECO:0000256" key="8">
    <source>
        <dbReference type="ARBA" id="ARBA00023170"/>
    </source>
</evidence>
<organism evidence="12 13">
    <name type="scientific">Diaphorina citri</name>
    <name type="common">Asian citrus psyllid</name>
    <dbReference type="NCBI Taxonomy" id="121845"/>
    <lineage>
        <taxon>Eukaryota</taxon>
        <taxon>Metazoa</taxon>
        <taxon>Ecdysozoa</taxon>
        <taxon>Arthropoda</taxon>
        <taxon>Hexapoda</taxon>
        <taxon>Insecta</taxon>
        <taxon>Pterygota</taxon>
        <taxon>Neoptera</taxon>
        <taxon>Paraneoptera</taxon>
        <taxon>Hemiptera</taxon>
        <taxon>Sternorrhyncha</taxon>
        <taxon>Psylloidea</taxon>
        <taxon>Psyllidae</taxon>
        <taxon>Diaphorininae</taxon>
        <taxon>Diaphorina</taxon>
    </lineage>
</organism>
<dbReference type="GO" id="GO:0030594">
    <property type="term" value="F:neurotransmitter receptor activity"/>
    <property type="evidence" value="ECO:0007669"/>
    <property type="project" value="TreeGrafter"/>
</dbReference>
<keyword evidence="6" id="KW-0297">G-protein coupled receptor</keyword>
<keyword evidence="7 10" id="KW-0472">Membrane</keyword>
<keyword evidence="4 10" id="KW-0812">Transmembrane</keyword>
<feature type="transmembrane region" description="Helical" evidence="10">
    <location>
        <begin position="138"/>
        <end position="162"/>
    </location>
</feature>
<dbReference type="Proteomes" id="UP000079169">
    <property type="component" value="Unplaced"/>
</dbReference>
<keyword evidence="3" id="KW-1003">Cell membrane</keyword>
<evidence type="ECO:0000256" key="2">
    <source>
        <dbReference type="ARBA" id="ARBA00010663"/>
    </source>
</evidence>
<keyword evidence="8" id="KW-0675">Receptor</keyword>
<evidence type="ECO:0000256" key="5">
    <source>
        <dbReference type="ARBA" id="ARBA00022989"/>
    </source>
</evidence>
<sequence>MQTGKRCAINNRAFFLFGSLVAFYIPMLIMVISYALTVQLLRKKARFLSNSEKSPGKAADMPTFRTLGGRNNKLRMPQPANLKVDQQTQTPQVIDKFRFPPILVNFRLFKHIKKAQRRTRQASTAANSVRTEQKASKVLGLVFFTFVLCWAPFFLLQILQAICPTGYCTIPEDLGIVCLWLGYFSSILNPIIYTIFNRTFRAAFIRLLKCKCGQVTKPIRYRSVNDRATASSGPATVPLTLPPTPGRTLSVLSMQDVSHTYPTNTKV</sequence>
<dbReference type="GO" id="GO:0007187">
    <property type="term" value="P:G protein-coupled receptor signaling pathway, coupled to cyclic nucleotide second messenger"/>
    <property type="evidence" value="ECO:0007669"/>
    <property type="project" value="TreeGrafter"/>
</dbReference>
<evidence type="ECO:0000256" key="7">
    <source>
        <dbReference type="ARBA" id="ARBA00023136"/>
    </source>
</evidence>
<evidence type="ECO:0000256" key="9">
    <source>
        <dbReference type="ARBA" id="ARBA00023224"/>
    </source>
</evidence>
<dbReference type="GeneID" id="103512036"/>
<feature type="transmembrane region" description="Helical" evidence="10">
    <location>
        <begin position="174"/>
        <end position="196"/>
    </location>
</feature>
<evidence type="ECO:0000256" key="3">
    <source>
        <dbReference type="ARBA" id="ARBA00022475"/>
    </source>
</evidence>
<keyword evidence="5 10" id="KW-1133">Transmembrane helix</keyword>
<dbReference type="GO" id="GO:0045202">
    <property type="term" value="C:synapse"/>
    <property type="evidence" value="ECO:0007669"/>
    <property type="project" value="GOC"/>
</dbReference>